<dbReference type="Proteomes" id="UP000001819">
    <property type="component" value="Chromosome 2"/>
</dbReference>
<evidence type="ECO:0000313" key="2">
    <source>
        <dbReference type="RefSeq" id="XP_002137110.2"/>
    </source>
</evidence>
<dbReference type="AlphaFoldDB" id="A0A6I8V273"/>
<reference evidence="1" key="1">
    <citation type="submission" date="2024-06" db="UniProtKB">
        <authorList>
            <consortium name="RefSeq"/>
        </authorList>
    </citation>
    <scope>NUCLEOTIDE SEQUENCE [LARGE SCALE GENOMIC DNA]</scope>
    <source>
        <strain evidence="1">MV2-25</strain>
    </source>
</reference>
<accession>A0A6I8V273</accession>
<reference evidence="2" key="2">
    <citation type="submission" date="2025-08" db="UniProtKB">
        <authorList>
            <consortium name="RefSeq"/>
        </authorList>
    </citation>
    <scope>IDENTIFICATION</scope>
    <source>
        <strain evidence="2">MV-25-SWS-2005</strain>
        <tissue evidence="2">Whole body</tissue>
    </source>
</reference>
<keyword evidence="1" id="KW-1185">Reference proteome</keyword>
<sequence>MEKYEKTKKVQDVAGNPNPRQMFDEIVEDIAKSLSQILLICGIKTTKSCQAKSIIRLAFKHHEKLRTKCSPKEAAEPRLDRDDMLQALSIRCGMQSVEAMLSYSIIKCAFKAFFNGKPPVSLSSPIVDAKALHEQQRAWMNASNETSKLFENYQSAFFWAHKSYKEQIDIIYRALYNRMSVLCNPNEGPLCSKPVVPNKLTLKDGCHLRRASILCGLQVPPQLNTGTLVNVQLPRPLRNAEVKVPRCDHCNGRFLICECNIDQLTAEQCQDSYNVKWYRLEDEQPQPKPQWPLCEEDMVPSVDCKHDWSRESMNVCPNVFDGGSSNYQSCTDLSDKMVDKLEDYLIKLWAEDAAEKKNSQTYICGQDHSRNRTSL</sequence>
<protein>
    <submittedName>
        <fullName evidence="2">Uncharacterized protein</fullName>
    </submittedName>
</protein>
<evidence type="ECO:0000313" key="1">
    <source>
        <dbReference type="Proteomes" id="UP000001819"/>
    </source>
</evidence>
<gene>
    <name evidence="2" type="primary">LOC6896925</name>
</gene>
<dbReference type="InParanoid" id="A0A6I8V273"/>
<dbReference type="RefSeq" id="XP_002137110.2">
    <property type="nucleotide sequence ID" value="XM_002137074.3"/>
</dbReference>
<proteinExistence type="predicted"/>
<organism evidence="1 2">
    <name type="scientific">Drosophila pseudoobscura pseudoobscura</name>
    <name type="common">Fruit fly</name>
    <dbReference type="NCBI Taxonomy" id="46245"/>
    <lineage>
        <taxon>Eukaryota</taxon>
        <taxon>Metazoa</taxon>
        <taxon>Ecdysozoa</taxon>
        <taxon>Arthropoda</taxon>
        <taxon>Hexapoda</taxon>
        <taxon>Insecta</taxon>
        <taxon>Pterygota</taxon>
        <taxon>Neoptera</taxon>
        <taxon>Endopterygota</taxon>
        <taxon>Diptera</taxon>
        <taxon>Brachycera</taxon>
        <taxon>Muscomorpha</taxon>
        <taxon>Ephydroidea</taxon>
        <taxon>Drosophilidae</taxon>
        <taxon>Drosophila</taxon>
        <taxon>Sophophora</taxon>
    </lineage>
</organism>
<dbReference type="KEGG" id="dpo:6896925"/>
<name>A0A6I8V273_DROPS</name>